<keyword evidence="2" id="KW-1185">Reference proteome</keyword>
<dbReference type="EMBL" id="CM042891">
    <property type="protein sequence ID" value="KAI4303219.1"/>
    <property type="molecule type" value="Genomic_DNA"/>
</dbReference>
<accession>A0ACB9L117</accession>
<evidence type="ECO:0000313" key="1">
    <source>
        <dbReference type="EMBL" id="KAI4303219.1"/>
    </source>
</evidence>
<organism evidence="1 2">
    <name type="scientific">Melastoma candidum</name>
    <dbReference type="NCBI Taxonomy" id="119954"/>
    <lineage>
        <taxon>Eukaryota</taxon>
        <taxon>Viridiplantae</taxon>
        <taxon>Streptophyta</taxon>
        <taxon>Embryophyta</taxon>
        <taxon>Tracheophyta</taxon>
        <taxon>Spermatophyta</taxon>
        <taxon>Magnoliopsida</taxon>
        <taxon>eudicotyledons</taxon>
        <taxon>Gunneridae</taxon>
        <taxon>Pentapetalae</taxon>
        <taxon>rosids</taxon>
        <taxon>malvids</taxon>
        <taxon>Myrtales</taxon>
        <taxon>Melastomataceae</taxon>
        <taxon>Melastomatoideae</taxon>
        <taxon>Melastomateae</taxon>
        <taxon>Melastoma</taxon>
    </lineage>
</organism>
<sequence>MDCNKDEAVRAMEIAEMKLRNRDFVQARKIAVRAQQLYPNLDNISRLILVCEVHCSAEKKFGGEADWYGILQVQQAADEATIKKQYRKFALLLHPDKNKLPGAEAAFKLIGEAQRILLDSALRATHDRMRNTSFAGSGLQGVPFNRFNEPHRPPHGSKWYSNVGAPQQSSAQAGFFDCNRAFWTVCPFCSTKYQYWGNIINKQLTCKNCQKTYVGYEANFSGAPHAAFSQQGAFPNESKVDVGSKPIPAPGNKKPLPVSKKRNTTVKSKEVNRGGRRAKKNNSVKDILLKEVNRGGRRGKKNSRESDIPDSESSSNSEGESTMCADTESNDNEGRHKCSSEQAVRRSSRQKHSVSYKEARSDEDDTLNPPKRSKGSVESLHAQNGAQEEAKLKRDDHASKVPGVLKSAQPEFSDFGKDRREECFAVGQVWAVYNSNDNIPRSYALIGRVSRAGPKVKITWLTPYADDVDEINWITAGLPVAVGNFNLGKDDLIDDFRMFSHKVVWEKGHGKGPHKVYPKLGETWALFKNWDIKWSFDADRKYEYEVVEILCDYNEENGIEVAYLGKLKGFVSLFSREVGQGRNKFRISSSELYRFSHRIPSIKLTGSEGESVPTGSFELDPASVPTNLDETILPEVMMLESGTNGCSDECNSDSSEESSIPLSEASNDSRVPEPVFFNFDDAKSPGNFKVGQIWSLYSDEDSLPKYYGLITQVTTDPAFKIHLSWLASHSLPKGAIKWRDRKMLISCGRFKIDNVDPVCYDSTDAFCHRINTSASQEKDGTWNILPSKGEVWALYKNWNSGLQSSSLGDCEYDLVEVIGAAESVITVGMLERASRFSCIQRPQTRGSSRVTLQIPLVEILRFSHQVPAFQITEQKKGILRGFWEFDPLAVPARYFSSKSN</sequence>
<protein>
    <submittedName>
        <fullName evidence="1">Uncharacterized protein</fullName>
    </submittedName>
</protein>
<gene>
    <name evidence="1" type="ORF">MLD38_038875</name>
</gene>
<evidence type="ECO:0000313" key="2">
    <source>
        <dbReference type="Proteomes" id="UP001057402"/>
    </source>
</evidence>
<proteinExistence type="predicted"/>
<name>A0ACB9L117_9MYRT</name>
<comment type="caution">
    <text evidence="1">The sequence shown here is derived from an EMBL/GenBank/DDBJ whole genome shotgun (WGS) entry which is preliminary data.</text>
</comment>
<reference evidence="2" key="1">
    <citation type="journal article" date="2023" name="Front. Plant Sci.">
        <title>Chromosomal-level genome assembly of Melastoma candidum provides insights into trichome evolution.</title>
        <authorList>
            <person name="Zhong Y."/>
            <person name="Wu W."/>
            <person name="Sun C."/>
            <person name="Zou P."/>
            <person name="Liu Y."/>
            <person name="Dai S."/>
            <person name="Zhou R."/>
        </authorList>
    </citation>
    <scope>NUCLEOTIDE SEQUENCE [LARGE SCALE GENOMIC DNA]</scope>
</reference>
<dbReference type="Proteomes" id="UP001057402">
    <property type="component" value="Chromosome 12"/>
</dbReference>